<dbReference type="Gene3D" id="3.30.590.20">
    <property type="match status" value="1"/>
</dbReference>
<evidence type="ECO:0000313" key="4">
    <source>
        <dbReference type="EMBL" id="VAW31636.1"/>
    </source>
</evidence>
<keyword evidence="1" id="KW-0436">Ligase</keyword>
<dbReference type="PANTHER" id="PTHR36510:SF1">
    <property type="entry name" value="GLUTAMATE--CYSTEINE LIGASE 2-RELATED"/>
    <property type="match status" value="1"/>
</dbReference>
<keyword evidence="2" id="KW-0547">Nucleotide-binding</keyword>
<dbReference type="InterPro" id="IPR006336">
    <property type="entry name" value="GCS2"/>
</dbReference>
<dbReference type="NCBIfam" id="NF010039">
    <property type="entry name" value="PRK13515.1"/>
    <property type="match status" value="1"/>
</dbReference>
<dbReference type="InterPro" id="IPR050141">
    <property type="entry name" value="GCL_type2/YbdK_subfam"/>
</dbReference>
<dbReference type="AlphaFoldDB" id="A0A3B0VHU0"/>
<name>A0A3B0VHU0_9ZZZZ</name>
<dbReference type="EMBL" id="UOEU01000261">
    <property type="protein sequence ID" value="VAW31636.1"/>
    <property type="molecule type" value="Genomic_DNA"/>
</dbReference>
<dbReference type="InterPro" id="IPR014746">
    <property type="entry name" value="Gln_synth/guanido_kin_cat_dom"/>
</dbReference>
<dbReference type="GO" id="GO:0005524">
    <property type="term" value="F:ATP binding"/>
    <property type="evidence" value="ECO:0007669"/>
    <property type="project" value="UniProtKB-KW"/>
</dbReference>
<dbReference type="GO" id="GO:0042398">
    <property type="term" value="P:modified amino acid biosynthetic process"/>
    <property type="evidence" value="ECO:0007669"/>
    <property type="project" value="InterPro"/>
</dbReference>
<evidence type="ECO:0000256" key="2">
    <source>
        <dbReference type="ARBA" id="ARBA00022741"/>
    </source>
</evidence>
<dbReference type="PANTHER" id="PTHR36510">
    <property type="entry name" value="GLUTAMATE--CYSTEINE LIGASE 2-RELATED"/>
    <property type="match status" value="1"/>
</dbReference>
<proteinExistence type="inferred from homology"/>
<keyword evidence="3" id="KW-0067">ATP-binding</keyword>
<dbReference type="InterPro" id="IPR011793">
    <property type="entry name" value="YbdK"/>
</dbReference>
<evidence type="ECO:0000256" key="1">
    <source>
        <dbReference type="ARBA" id="ARBA00022598"/>
    </source>
</evidence>
<dbReference type="Pfam" id="PF04107">
    <property type="entry name" value="GCS2"/>
    <property type="match status" value="1"/>
</dbReference>
<dbReference type="HAMAP" id="MF_01609">
    <property type="entry name" value="Glu_cys_ligase_2"/>
    <property type="match status" value="1"/>
</dbReference>
<dbReference type="GO" id="GO:0004357">
    <property type="term" value="F:glutamate-cysteine ligase activity"/>
    <property type="evidence" value="ECO:0007669"/>
    <property type="project" value="InterPro"/>
</dbReference>
<evidence type="ECO:0000256" key="3">
    <source>
        <dbReference type="ARBA" id="ARBA00022840"/>
    </source>
</evidence>
<accession>A0A3B0VHU0</accession>
<organism evidence="4">
    <name type="scientific">hydrothermal vent metagenome</name>
    <dbReference type="NCBI Taxonomy" id="652676"/>
    <lineage>
        <taxon>unclassified sequences</taxon>
        <taxon>metagenomes</taxon>
        <taxon>ecological metagenomes</taxon>
    </lineage>
</organism>
<evidence type="ECO:0008006" key="5">
    <source>
        <dbReference type="Google" id="ProtNLM"/>
    </source>
</evidence>
<dbReference type="NCBIfam" id="TIGR02050">
    <property type="entry name" value="gshA_cyan_rel"/>
    <property type="match status" value="1"/>
</dbReference>
<dbReference type="SUPFAM" id="SSF55931">
    <property type="entry name" value="Glutamine synthetase/guanido kinase"/>
    <property type="match status" value="1"/>
</dbReference>
<protein>
    <recommendedName>
        <fullName evidence="5">Carboxylate-amine ligase bll3764</fullName>
    </recommendedName>
</protein>
<gene>
    <name evidence="4" type="ORF">MNBD_CHLOROFLEXI01-1013</name>
</gene>
<reference evidence="4" key="1">
    <citation type="submission" date="2018-06" db="EMBL/GenBank/DDBJ databases">
        <authorList>
            <person name="Zhirakovskaya E."/>
        </authorList>
    </citation>
    <scope>NUCLEOTIDE SEQUENCE</scope>
</reference>
<sequence length="295" mass="33816">MAAASTHPFARWDEQSITEGVRYKELLDDMQGIAKRLLIFGMHVHVGFGSDVQSKNLMIDIMNQARYFIPHLLALSTSSPFWHGRHTGLRSYRSVVFESLPRTGIPHSFNSWGEYQNYERTLGMVGAFGKADTRAKIWWDIRPHPVFDTLEFRITDICTKVDEAICIAALFQAICAKLIKLRRQNMSWRQYRHMHISENKWRAVRYGINGELIDFGQQESIPFPELMNQLLELLDDVVDDLGSRKEVEYVHTILRNGTSADRQVATYKANGGDDNREEALKAVVDQVVAETKEGL</sequence>